<name>A0A1Y0EEG1_9RHOB</name>
<evidence type="ECO:0000256" key="2">
    <source>
        <dbReference type="ARBA" id="ARBA00023186"/>
    </source>
</evidence>
<dbReference type="EMBL" id="CP021431">
    <property type="protein sequence ID" value="ARU02026.1"/>
    <property type="molecule type" value="Genomic_DNA"/>
</dbReference>
<protein>
    <recommendedName>
        <fullName evidence="3">Urease accessory protein UreF</fullName>
    </recommendedName>
</protein>
<dbReference type="Proteomes" id="UP000195273">
    <property type="component" value="Chromosome"/>
</dbReference>
<proteinExistence type="inferred from homology"/>
<keyword evidence="1 3" id="KW-0996">Nickel insertion</keyword>
<dbReference type="KEGG" id="lvs:LOKVESSMR4R_02732"/>
<dbReference type="PANTHER" id="PTHR33620">
    <property type="entry name" value="UREASE ACCESSORY PROTEIN F"/>
    <property type="match status" value="1"/>
</dbReference>
<evidence type="ECO:0000313" key="4">
    <source>
        <dbReference type="EMBL" id="ARU02026.1"/>
    </source>
</evidence>
<evidence type="ECO:0000256" key="1">
    <source>
        <dbReference type="ARBA" id="ARBA00022988"/>
    </source>
</evidence>
<dbReference type="HAMAP" id="MF_01385">
    <property type="entry name" value="UreF"/>
    <property type="match status" value="1"/>
</dbReference>
<dbReference type="InterPro" id="IPR038277">
    <property type="entry name" value="UreF_sf"/>
</dbReference>
<reference evidence="4 5" key="1">
    <citation type="submission" date="2017-05" db="EMBL/GenBank/DDBJ databases">
        <title>Genome Sequence of Loktanella vestfoldensis Strain SMR4r Isolated from a Culture of the Diatom Skeletonema marinoi.</title>
        <authorList>
            <person name="Topel M."/>
            <person name="Pinder M.I.M."/>
            <person name="Johansson O.N."/>
            <person name="Kourtchenko O."/>
            <person name="Godhe A."/>
            <person name="Clarke A.K."/>
        </authorList>
    </citation>
    <scope>NUCLEOTIDE SEQUENCE [LARGE SCALE GENOMIC DNA]</scope>
    <source>
        <strain evidence="4 5">SMR4r</strain>
    </source>
</reference>
<accession>A0A1Y0EEG1</accession>
<comment type="similarity">
    <text evidence="3">Belongs to the UreF family.</text>
</comment>
<sequence>MGMGAHWGMTTAMITGIAMDDARYLTLTQWLSPAYPVGAFAWSHGLERSIGRGDLRDAQDLADWLSDVLDQGAGRSDAILLCAAHAADDPAALAELAAVLAPSRERRMETLHQGAAFAATTRAVWGLDLPDMAYPVAVGRAARLMAMAVQPVAQLWLQSFASNLVQAAQRLMPLGQTQAQRILADLAPLCLRIGTEASHASLDDLGTAVFAVDTAAMQHNNQYSRIFRS</sequence>
<dbReference type="InterPro" id="IPR002639">
    <property type="entry name" value="UreF"/>
</dbReference>
<comment type="subcellular location">
    <subcellularLocation>
        <location evidence="3">Cytoplasm</location>
    </subcellularLocation>
</comment>
<dbReference type="Gene3D" id="1.10.4190.10">
    <property type="entry name" value="Urease accessory protein UreF"/>
    <property type="match status" value="1"/>
</dbReference>
<dbReference type="GO" id="GO:0005737">
    <property type="term" value="C:cytoplasm"/>
    <property type="evidence" value="ECO:0007669"/>
    <property type="project" value="UniProtKB-SubCell"/>
</dbReference>
<evidence type="ECO:0000256" key="3">
    <source>
        <dbReference type="HAMAP-Rule" id="MF_01385"/>
    </source>
</evidence>
<dbReference type="STRING" id="1122181.GCA_000382265_01287"/>
<dbReference type="Pfam" id="PF01730">
    <property type="entry name" value="UreF"/>
    <property type="match status" value="1"/>
</dbReference>
<dbReference type="PIRSF" id="PIRSF009467">
    <property type="entry name" value="Ureas_acces_UreF"/>
    <property type="match status" value="1"/>
</dbReference>
<keyword evidence="2 3" id="KW-0143">Chaperone</keyword>
<dbReference type="AlphaFoldDB" id="A0A1Y0EEG1"/>
<organism evidence="4 5">
    <name type="scientific">Yoonia vestfoldensis</name>
    <dbReference type="NCBI Taxonomy" id="245188"/>
    <lineage>
        <taxon>Bacteria</taxon>
        <taxon>Pseudomonadati</taxon>
        <taxon>Pseudomonadota</taxon>
        <taxon>Alphaproteobacteria</taxon>
        <taxon>Rhodobacterales</taxon>
        <taxon>Paracoccaceae</taxon>
        <taxon>Yoonia</taxon>
    </lineage>
</organism>
<keyword evidence="3" id="KW-0963">Cytoplasm</keyword>
<comment type="function">
    <text evidence="3">Required for maturation of urease via the functional incorporation of the urease nickel metallocenter.</text>
</comment>
<dbReference type="PANTHER" id="PTHR33620:SF1">
    <property type="entry name" value="UREASE ACCESSORY PROTEIN F"/>
    <property type="match status" value="1"/>
</dbReference>
<keyword evidence="5" id="KW-1185">Reference proteome</keyword>
<dbReference type="GO" id="GO:0016151">
    <property type="term" value="F:nickel cation binding"/>
    <property type="evidence" value="ECO:0007669"/>
    <property type="project" value="UniProtKB-UniRule"/>
</dbReference>
<gene>
    <name evidence="3 4" type="primary">ureF</name>
    <name evidence="4" type="ORF">LOKVESSMR4R_02732</name>
</gene>
<comment type="subunit">
    <text evidence="3">UreD, UreF and UreG form a complex that acts as a GTP-hydrolysis-dependent molecular chaperone, activating the urease apoprotein by helping to assemble the nickel containing metallocenter of UreC. The UreE protein probably delivers the nickel.</text>
</comment>
<evidence type="ECO:0000313" key="5">
    <source>
        <dbReference type="Proteomes" id="UP000195273"/>
    </source>
</evidence>